<accession>A0ABV5P4N3</accession>
<dbReference type="RefSeq" id="WP_345410160.1">
    <property type="nucleotide sequence ID" value="NZ_BAAAXS010000002.1"/>
</dbReference>
<gene>
    <name evidence="1" type="ORF">ACFFR3_45995</name>
</gene>
<evidence type="ECO:0008006" key="3">
    <source>
        <dbReference type="Google" id="ProtNLM"/>
    </source>
</evidence>
<dbReference type="Gene3D" id="3.90.1530.10">
    <property type="entry name" value="Conserved hypothetical protein from pyrococcus furiosus pfu- 392566-001, ParB domain"/>
    <property type="match status" value="1"/>
</dbReference>
<organism evidence="1 2">
    <name type="scientific">Nonomuraea salmonea</name>
    <dbReference type="NCBI Taxonomy" id="46181"/>
    <lineage>
        <taxon>Bacteria</taxon>
        <taxon>Bacillati</taxon>
        <taxon>Actinomycetota</taxon>
        <taxon>Actinomycetes</taxon>
        <taxon>Streptosporangiales</taxon>
        <taxon>Streptosporangiaceae</taxon>
        <taxon>Nonomuraea</taxon>
    </lineage>
</organism>
<dbReference type="InterPro" id="IPR036086">
    <property type="entry name" value="ParB/Sulfiredoxin_sf"/>
</dbReference>
<protein>
    <recommendedName>
        <fullName evidence="3">ParB/Sulfiredoxin domain-containing protein</fullName>
    </recommendedName>
</protein>
<evidence type="ECO:0000313" key="2">
    <source>
        <dbReference type="Proteomes" id="UP001589568"/>
    </source>
</evidence>
<dbReference type="SUPFAM" id="SSF110849">
    <property type="entry name" value="ParB/Sulfiredoxin"/>
    <property type="match status" value="1"/>
</dbReference>
<name>A0ABV5P4N3_9ACTN</name>
<dbReference type="Proteomes" id="UP001589568">
    <property type="component" value="Unassembled WGS sequence"/>
</dbReference>
<dbReference type="EMBL" id="JBHMCF010000057">
    <property type="protein sequence ID" value="MFB9476889.1"/>
    <property type="molecule type" value="Genomic_DNA"/>
</dbReference>
<reference evidence="1 2" key="1">
    <citation type="submission" date="2024-09" db="EMBL/GenBank/DDBJ databases">
        <authorList>
            <person name="Sun Q."/>
            <person name="Mori K."/>
        </authorList>
    </citation>
    <scope>NUCLEOTIDE SEQUENCE [LARGE SCALE GENOMIC DNA]</scope>
    <source>
        <strain evidence="1 2">JCM 3324</strain>
    </source>
</reference>
<keyword evidence="2" id="KW-1185">Reference proteome</keyword>
<sequence>MSDDERLPPERIADLGNGLELWRVHVDDLFEQELNAQAMPAAMFERLSATIGRDARLESLPFCALVGDGDRLEIVSGHHRTRAARAAGVHYVFVLVDVTGLTPDQIKAKQLAHNALHGESEEQLVARIYAQIKDVDARLEAYVSPPDVEIVPPRVSLPNIDLDVEFRTTLITFMPHQADKFERAVEQLIDQADLDRDHLYLVDKQLYEQWQAVTRRLRREYDARALSTVMSRLIDATAEVLGIDSTDPADLDPSEHKPLAELLGTALVDPGTAALIETVVDAAIDAKTVTKSTRSELIGQAFKAYAAANRISLACDLDDDE</sequence>
<proteinExistence type="predicted"/>
<evidence type="ECO:0000313" key="1">
    <source>
        <dbReference type="EMBL" id="MFB9476889.1"/>
    </source>
</evidence>
<comment type="caution">
    <text evidence="1">The sequence shown here is derived from an EMBL/GenBank/DDBJ whole genome shotgun (WGS) entry which is preliminary data.</text>
</comment>